<feature type="non-terminal residue" evidence="2">
    <location>
        <position position="104"/>
    </location>
</feature>
<sequence>MEPYGRRTTWPIFWPISRQAALDNWIMSQETPDELKLPHSTSGHGNKYGIFSRIKDFFVKMKKSMKDSIENTRFNIAVVRFMPVICSIASLVLALADQGTDGAS</sequence>
<feature type="transmembrane region" description="Helical" evidence="1">
    <location>
        <begin position="74"/>
        <end position="96"/>
    </location>
</feature>
<evidence type="ECO:0000256" key="1">
    <source>
        <dbReference type="SAM" id="Phobius"/>
    </source>
</evidence>
<protein>
    <submittedName>
        <fullName evidence="2">Uncharacterized protein</fullName>
    </submittedName>
</protein>
<accession>A0AAV2QXN9</accession>
<dbReference type="Proteomes" id="UP001497623">
    <property type="component" value="Unassembled WGS sequence"/>
</dbReference>
<gene>
    <name evidence="2" type="ORF">MNOR_LOCUS18072</name>
</gene>
<dbReference type="AlphaFoldDB" id="A0AAV2QXN9"/>
<keyword evidence="1" id="KW-0472">Membrane</keyword>
<keyword evidence="1" id="KW-0812">Transmembrane</keyword>
<name>A0AAV2QXN9_MEGNR</name>
<dbReference type="EMBL" id="CAXKWB010012747">
    <property type="protein sequence ID" value="CAL4105341.1"/>
    <property type="molecule type" value="Genomic_DNA"/>
</dbReference>
<organism evidence="2 3">
    <name type="scientific">Meganyctiphanes norvegica</name>
    <name type="common">Northern krill</name>
    <name type="synonym">Thysanopoda norvegica</name>
    <dbReference type="NCBI Taxonomy" id="48144"/>
    <lineage>
        <taxon>Eukaryota</taxon>
        <taxon>Metazoa</taxon>
        <taxon>Ecdysozoa</taxon>
        <taxon>Arthropoda</taxon>
        <taxon>Crustacea</taxon>
        <taxon>Multicrustacea</taxon>
        <taxon>Malacostraca</taxon>
        <taxon>Eumalacostraca</taxon>
        <taxon>Eucarida</taxon>
        <taxon>Euphausiacea</taxon>
        <taxon>Euphausiidae</taxon>
        <taxon>Meganyctiphanes</taxon>
    </lineage>
</organism>
<evidence type="ECO:0000313" key="2">
    <source>
        <dbReference type="EMBL" id="CAL4105341.1"/>
    </source>
</evidence>
<evidence type="ECO:0000313" key="3">
    <source>
        <dbReference type="Proteomes" id="UP001497623"/>
    </source>
</evidence>
<keyword evidence="3" id="KW-1185">Reference proteome</keyword>
<proteinExistence type="predicted"/>
<reference evidence="2 3" key="1">
    <citation type="submission" date="2024-05" db="EMBL/GenBank/DDBJ databases">
        <authorList>
            <person name="Wallberg A."/>
        </authorList>
    </citation>
    <scope>NUCLEOTIDE SEQUENCE [LARGE SCALE GENOMIC DNA]</scope>
</reference>
<keyword evidence="1" id="KW-1133">Transmembrane helix</keyword>
<comment type="caution">
    <text evidence="2">The sequence shown here is derived from an EMBL/GenBank/DDBJ whole genome shotgun (WGS) entry which is preliminary data.</text>
</comment>